<feature type="transmembrane region" description="Helical" evidence="1">
    <location>
        <begin position="6"/>
        <end position="26"/>
    </location>
</feature>
<evidence type="ECO:0000313" key="2">
    <source>
        <dbReference type="EMBL" id="GIH87415.1"/>
    </source>
</evidence>
<dbReference type="AlphaFoldDB" id="A0A8J3S7A5"/>
<dbReference type="Proteomes" id="UP000655044">
    <property type="component" value="Unassembled WGS sequence"/>
</dbReference>
<organism evidence="2 3">
    <name type="scientific">Planobispora rosea</name>
    <dbReference type="NCBI Taxonomy" id="35762"/>
    <lineage>
        <taxon>Bacteria</taxon>
        <taxon>Bacillati</taxon>
        <taxon>Actinomycetota</taxon>
        <taxon>Actinomycetes</taxon>
        <taxon>Streptosporangiales</taxon>
        <taxon>Streptosporangiaceae</taxon>
        <taxon>Planobispora</taxon>
    </lineage>
</organism>
<keyword evidence="1" id="KW-1133">Transmembrane helix</keyword>
<reference evidence="2" key="1">
    <citation type="submission" date="2021-01" db="EMBL/GenBank/DDBJ databases">
        <title>Whole genome shotgun sequence of Planobispora rosea NBRC 15558.</title>
        <authorList>
            <person name="Komaki H."/>
            <person name="Tamura T."/>
        </authorList>
    </citation>
    <scope>NUCLEOTIDE SEQUENCE</scope>
    <source>
        <strain evidence="2">NBRC 15558</strain>
    </source>
</reference>
<keyword evidence="3" id="KW-1185">Reference proteome</keyword>
<comment type="caution">
    <text evidence="2">The sequence shown here is derived from an EMBL/GenBank/DDBJ whole genome shotgun (WGS) entry which is preliminary data.</text>
</comment>
<dbReference type="EMBL" id="BOOI01000060">
    <property type="protein sequence ID" value="GIH87415.1"/>
    <property type="molecule type" value="Genomic_DNA"/>
</dbReference>
<sequence>MFLTVVIACSLSVIVLAALAVAVLAMKREDKRMRLHRTPRTTLERYSRRVMGLYVRDEECAFCPDLPASASASAKGGDQR</sequence>
<keyword evidence="1" id="KW-0472">Membrane</keyword>
<protein>
    <submittedName>
        <fullName evidence="2">Uncharacterized protein</fullName>
    </submittedName>
</protein>
<evidence type="ECO:0000313" key="3">
    <source>
        <dbReference type="Proteomes" id="UP000655044"/>
    </source>
</evidence>
<accession>A0A8J3S7A5</accession>
<gene>
    <name evidence="2" type="ORF">Pro02_58230</name>
</gene>
<keyword evidence="1" id="KW-0812">Transmembrane</keyword>
<name>A0A8J3S7A5_PLARO</name>
<proteinExistence type="predicted"/>
<dbReference type="RefSeq" id="WP_189243466.1">
    <property type="nucleotide sequence ID" value="NZ_BMQP01000040.1"/>
</dbReference>
<evidence type="ECO:0000256" key="1">
    <source>
        <dbReference type="SAM" id="Phobius"/>
    </source>
</evidence>